<name>A0A5J6MYB5_9PROT</name>
<gene>
    <name evidence="2" type="ORF">FRZ61_26840</name>
</gene>
<evidence type="ECO:0000313" key="2">
    <source>
        <dbReference type="EMBL" id="QEX22752.1"/>
    </source>
</evidence>
<keyword evidence="3" id="KW-1185">Reference proteome</keyword>
<dbReference type="RefSeq" id="WP_151118205.1">
    <property type="nucleotide sequence ID" value="NZ_CP042582.1"/>
</dbReference>
<dbReference type="Gene3D" id="3.40.50.1820">
    <property type="entry name" value="alpha/beta hydrolase"/>
    <property type="match status" value="1"/>
</dbReference>
<dbReference type="EMBL" id="CP042582">
    <property type="protein sequence ID" value="QEX22752.1"/>
    <property type="molecule type" value="Genomic_DNA"/>
</dbReference>
<dbReference type="KEGG" id="hadh:FRZ61_26840"/>
<dbReference type="AlphaFoldDB" id="A0A5J6MYB5"/>
<dbReference type="InterPro" id="IPR050266">
    <property type="entry name" value="AB_hydrolase_sf"/>
</dbReference>
<feature type="domain" description="AB hydrolase-1" evidence="1">
    <location>
        <begin position="35"/>
        <end position="271"/>
    </location>
</feature>
<evidence type="ECO:0000259" key="1">
    <source>
        <dbReference type="Pfam" id="PF00561"/>
    </source>
</evidence>
<proteinExistence type="predicted"/>
<dbReference type="InterPro" id="IPR029058">
    <property type="entry name" value="AB_hydrolase_fold"/>
</dbReference>
<dbReference type="Proteomes" id="UP000325797">
    <property type="component" value="Chromosome"/>
</dbReference>
<dbReference type="Pfam" id="PF00561">
    <property type="entry name" value="Abhydrolase_1"/>
    <property type="match status" value="1"/>
</dbReference>
<dbReference type="SUPFAM" id="SSF53474">
    <property type="entry name" value="alpha/beta-Hydrolases"/>
    <property type="match status" value="1"/>
</dbReference>
<dbReference type="InterPro" id="IPR000073">
    <property type="entry name" value="AB_hydrolase_1"/>
</dbReference>
<protein>
    <recommendedName>
        <fullName evidence="1">AB hydrolase-1 domain-containing protein</fullName>
    </recommendedName>
</protein>
<evidence type="ECO:0000313" key="3">
    <source>
        <dbReference type="Proteomes" id="UP000325797"/>
    </source>
</evidence>
<reference evidence="2 3" key="1">
    <citation type="submission" date="2019-08" db="EMBL/GenBank/DDBJ databases">
        <title>Hyperibacter terrae gen. nov., sp. nov. and Hyperibacter viscosus sp. nov., two new members in the family Rhodospirillaceae isolated from the rhizosphere of Hypericum perforatum.</title>
        <authorList>
            <person name="Noviana Z."/>
        </authorList>
    </citation>
    <scope>NUCLEOTIDE SEQUENCE [LARGE SCALE GENOMIC DNA]</scope>
    <source>
        <strain evidence="2 3">R5959</strain>
    </source>
</reference>
<organism evidence="2 3">
    <name type="scientific">Hypericibacter adhaerens</name>
    <dbReference type="NCBI Taxonomy" id="2602016"/>
    <lineage>
        <taxon>Bacteria</taxon>
        <taxon>Pseudomonadati</taxon>
        <taxon>Pseudomonadota</taxon>
        <taxon>Alphaproteobacteria</taxon>
        <taxon>Rhodospirillales</taxon>
        <taxon>Dongiaceae</taxon>
        <taxon>Hypericibacter</taxon>
    </lineage>
</organism>
<sequence>MVKRDPITGGYVYLTIDGVEYRVYYEEAGQGIPILLGHTAGSDGRQYRHLLCDSEVTRDFRAIVFDLPFHGKSLPPYGEKWWAKEYNMTKKFMMDFPNAFAAALGLDRPVYMGSSMGGHLAVDLASNYPEKYRATIAVEGALRSAAEYIDVGMAGIRREFDNPNVNRTSVGAAMLLNISPYSPEANVREIQWEYSCGGPGIFAGDLLYYYYDHDVSPEEARRIDTSKCMLYMLTGEYDPNTSPAETKQLADLVKGSKFWVMEKLGHFPVTENYQEFRKYLLPILAEIKNRKTQ</sequence>
<dbReference type="OrthoDB" id="9804723at2"/>
<dbReference type="PANTHER" id="PTHR43798">
    <property type="entry name" value="MONOACYLGLYCEROL LIPASE"/>
    <property type="match status" value="1"/>
</dbReference>
<accession>A0A5J6MYB5</accession>